<reference evidence="3 4" key="1">
    <citation type="journal article" date="2018" name="Sci. Rep.">
        <title>Genome sequence of the cauliflower mushroom Sparassis crispa (Hanabiratake) and its association with beneficial usage.</title>
        <authorList>
            <person name="Kiyama R."/>
            <person name="Furutani Y."/>
            <person name="Kawaguchi K."/>
            <person name="Nakanishi T."/>
        </authorList>
    </citation>
    <scope>NUCLEOTIDE SEQUENCE [LARGE SCALE GENOMIC DNA]</scope>
</reference>
<dbReference type="STRING" id="139825.A0A401G6U3"/>
<gene>
    <name evidence="3" type="ORF">SCP_0107670</name>
</gene>
<feature type="compositionally biased region" description="Low complexity" evidence="2">
    <location>
        <begin position="25"/>
        <end position="40"/>
    </location>
</feature>
<feature type="region of interest" description="Disordered" evidence="2">
    <location>
        <begin position="93"/>
        <end position="117"/>
    </location>
</feature>
<keyword evidence="1" id="KW-0175">Coiled coil</keyword>
<feature type="coiled-coil region" evidence="1">
    <location>
        <begin position="217"/>
        <end position="244"/>
    </location>
</feature>
<sequence>MFPLYSDEQLSSPADFHFPYELQYPQSDASDSPPSSPQLSVLTSEFPAILLQSAYSSPTDSCDPSPVDSPLSPFSPYPPAPFVEHPGFPSSLLPDPTYGFPPEEGKPNTEPPLSSAPARTIASRTVGIAHPYARLYTKHEGSKRRKMWNHALEKALFTPQEISTMGAPHRRTIYTASLEAHIDRLHAQLLGYDLFPVPFERLEPLHGLNSKTAKSMVAGLERDASELRLRRLELQRSNQALREMLRARQSVPVPPIGIPPLVSLRRHSLDATG</sequence>
<evidence type="ECO:0000256" key="2">
    <source>
        <dbReference type="SAM" id="MobiDB-lite"/>
    </source>
</evidence>
<dbReference type="OrthoDB" id="3245901at2759"/>
<keyword evidence="4" id="KW-1185">Reference proteome</keyword>
<dbReference type="RefSeq" id="XP_027608798.1">
    <property type="nucleotide sequence ID" value="XM_027752997.1"/>
</dbReference>
<protein>
    <submittedName>
        <fullName evidence="3">Uncharacterized protein</fullName>
    </submittedName>
</protein>
<evidence type="ECO:0000256" key="1">
    <source>
        <dbReference type="SAM" id="Coils"/>
    </source>
</evidence>
<dbReference type="InParanoid" id="A0A401G6U3"/>
<dbReference type="EMBL" id="BFAD01000001">
    <property type="protein sequence ID" value="GBE77885.1"/>
    <property type="molecule type" value="Genomic_DNA"/>
</dbReference>
<dbReference type="AlphaFoldDB" id="A0A401G6U3"/>
<organism evidence="3 4">
    <name type="scientific">Sparassis crispa</name>
    <dbReference type="NCBI Taxonomy" id="139825"/>
    <lineage>
        <taxon>Eukaryota</taxon>
        <taxon>Fungi</taxon>
        <taxon>Dikarya</taxon>
        <taxon>Basidiomycota</taxon>
        <taxon>Agaricomycotina</taxon>
        <taxon>Agaricomycetes</taxon>
        <taxon>Polyporales</taxon>
        <taxon>Sparassidaceae</taxon>
        <taxon>Sparassis</taxon>
    </lineage>
</organism>
<accession>A0A401G6U3</accession>
<dbReference type="GeneID" id="38774802"/>
<feature type="region of interest" description="Disordered" evidence="2">
    <location>
        <begin position="1"/>
        <end position="41"/>
    </location>
</feature>
<evidence type="ECO:0000313" key="3">
    <source>
        <dbReference type="EMBL" id="GBE77885.1"/>
    </source>
</evidence>
<dbReference type="Proteomes" id="UP000287166">
    <property type="component" value="Unassembled WGS sequence"/>
</dbReference>
<comment type="caution">
    <text evidence="3">The sequence shown here is derived from an EMBL/GenBank/DDBJ whole genome shotgun (WGS) entry which is preliminary data.</text>
</comment>
<evidence type="ECO:0000313" key="4">
    <source>
        <dbReference type="Proteomes" id="UP000287166"/>
    </source>
</evidence>
<name>A0A401G6U3_9APHY</name>
<proteinExistence type="predicted"/>